<evidence type="ECO:0000256" key="5">
    <source>
        <dbReference type="ARBA" id="ARBA00022692"/>
    </source>
</evidence>
<feature type="transmembrane region" description="Helical" evidence="8">
    <location>
        <begin position="225"/>
        <end position="246"/>
    </location>
</feature>
<name>A0A0G0Q736_9BACT</name>
<evidence type="ECO:0000313" key="11">
    <source>
        <dbReference type="Proteomes" id="UP000034325"/>
    </source>
</evidence>
<evidence type="ECO:0000256" key="1">
    <source>
        <dbReference type="ARBA" id="ARBA00004651"/>
    </source>
</evidence>
<feature type="transmembrane region" description="Helical" evidence="8">
    <location>
        <begin position="321"/>
        <end position="339"/>
    </location>
</feature>
<evidence type="ECO:0000313" key="10">
    <source>
        <dbReference type="EMBL" id="KKQ97496.1"/>
    </source>
</evidence>
<evidence type="ECO:0000256" key="3">
    <source>
        <dbReference type="ARBA" id="ARBA00022676"/>
    </source>
</evidence>
<dbReference type="PANTHER" id="PTHR33908:SF11">
    <property type="entry name" value="MEMBRANE PROTEIN"/>
    <property type="match status" value="1"/>
</dbReference>
<dbReference type="EMBL" id="LBWA01000012">
    <property type="protein sequence ID" value="KKQ97496.1"/>
    <property type="molecule type" value="Genomic_DNA"/>
</dbReference>
<evidence type="ECO:0000256" key="4">
    <source>
        <dbReference type="ARBA" id="ARBA00022679"/>
    </source>
</evidence>
<evidence type="ECO:0000256" key="7">
    <source>
        <dbReference type="ARBA" id="ARBA00023136"/>
    </source>
</evidence>
<dbReference type="Pfam" id="PF13231">
    <property type="entry name" value="PMT_2"/>
    <property type="match status" value="1"/>
</dbReference>
<keyword evidence="5 8" id="KW-0812">Transmembrane</keyword>
<evidence type="ECO:0000256" key="8">
    <source>
        <dbReference type="SAM" id="Phobius"/>
    </source>
</evidence>
<keyword evidence="3" id="KW-0328">Glycosyltransferase</keyword>
<feature type="transmembrane region" description="Helical" evidence="8">
    <location>
        <begin position="92"/>
        <end position="113"/>
    </location>
</feature>
<feature type="domain" description="Glycosyltransferase RgtA/B/C/D-like" evidence="9">
    <location>
        <begin position="74"/>
        <end position="245"/>
    </location>
</feature>
<dbReference type="InterPro" id="IPR038731">
    <property type="entry name" value="RgtA/B/C-like"/>
</dbReference>
<keyword evidence="4" id="KW-0808">Transferase</keyword>
<keyword evidence="7 8" id="KW-0472">Membrane</keyword>
<feature type="transmembrane region" description="Helical" evidence="8">
    <location>
        <begin position="120"/>
        <end position="141"/>
    </location>
</feature>
<keyword evidence="2" id="KW-1003">Cell membrane</keyword>
<feature type="transmembrane region" description="Helical" evidence="8">
    <location>
        <begin position="374"/>
        <end position="391"/>
    </location>
</feature>
<protein>
    <recommendedName>
        <fullName evidence="9">Glycosyltransferase RgtA/B/C/D-like domain-containing protein</fullName>
    </recommendedName>
</protein>
<dbReference type="PANTHER" id="PTHR33908">
    <property type="entry name" value="MANNOSYLTRANSFERASE YKCB-RELATED"/>
    <property type="match status" value="1"/>
</dbReference>
<feature type="transmembrane region" description="Helical" evidence="8">
    <location>
        <begin position="147"/>
        <end position="163"/>
    </location>
</feature>
<accession>A0A0G0Q736</accession>
<proteinExistence type="predicted"/>
<dbReference type="GO" id="GO:0016763">
    <property type="term" value="F:pentosyltransferase activity"/>
    <property type="evidence" value="ECO:0007669"/>
    <property type="project" value="TreeGrafter"/>
</dbReference>
<feature type="transmembrane region" description="Helical" evidence="8">
    <location>
        <begin position="175"/>
        <end position="191"/>
    </location>
</feature>
<comment type="caution">
    <text evidence="10">The sequence shown here is derived from an EMBL/GenBank/DDBJ whole genome shotgun (WGS) entry which is preliminary data.</text>
</comment>
<keyword evidence="6 8" id="KW-1133">Transmembrane helix</keyword>
<dbReference type="InterPro" id="IPR050297">
    <property type="entry name" value="LipidA_mod_glycosyltrf_83"/>
</dbReference>
<dbReference type="GO" id="GO:0009103">
    <property type="term" value="P:lipopolysaccharide biosynthetic process"/>
    <property type="evidence" value="ECO:0007669"/>
    <property type="project" value="UniProtKB-ARBA"/>
</dbReference>
<gene>
    <name evidence="10" type="ORF">UT23_C0012G0106</name>
</gene>
<feature type="transmembrane region" description="Helical" evidence="8">
    <location>
        <begin position="58"/>
        <end position="80"/>
    </location>
</feature>
<sequence length="514" mass="60024">MKTLKKIFTGWITYTLLFWILALAFFVRVYRTGDLLQFYYDQGRDALVIWDLWHNGKFFLIGPITGLKGIFLGPLYYYLIAPFYLLGGGNPVYPAVFLATLGTLAVLLLYILGAKMHSRLAGIIAATIGGFSYYIATFNRWLSNPNPILLTSLLFLWSLWEIVNSKSNSNSKSKWVWWVIAALMIGVSLQFESASAVFYIPIFVTFFLWQNLPPRGSLFSHPRGVLRLIFLTGLVFFITLLPQLIFNFRHENILLNNFKNLFLGERAFRPFTKFILEERGKYFWSVFSSKFLFEEKFFAIIFLTIAAAVLISEYKKFKRNVLPLFLIFLVTPMLGYILFQGNYGNIYDYYMSGYFLPFILLFSIAMGEMWNKKLGYLIVIFFFIKFFPPNYKALKNYLTSTILTRPISLEEQIPTVNLVFNDAKDRGNFNVDTYVPPVIPYAYDYLFLWQGDKRCGENLCGLTKERVPLLYTLYEPDNDHPERIEAWFKRQEGIGIVEEEFKYGHLVVQRRKRL</sequence>
<reference evidence="10 11" key="1">
    <citation type="journal article" date="2015" name="Nature">
        <title>rRNA introns, odd ribosomes, and small enigmatic genomes across a large radiation of phyla.</title>
        <authorList>
            <person name="Brown C.T."/>
            <person name="Hug L.A."/>
            <person name="Thomas B.C."/>
            <person name="Sharon I."/>
            <person name="Castelle C.J."/>
            <person name="Singh A."/>
            <person name="Wilkins M.J."/>
            <person name="Williams K.H."/>
            <person name="Banfield J.F."/>
        </authorList>
    </citation>
    <scope>NUCLEOTIDE SEQUENCE [LARGE SCALE GENOMIC DNA]</scope>
</reference>
<feature type="transmembrane region" description="Helical" evidence="8">
    <location>
        <begin position="297"/>
        <end position="314"/>
    </location>
</feature>
<dbReference type="GO" id="GO:0005886">
    <property type="term" value="C:plasma membrane"/>
    <property type="evidence" value="ECO:0007669"/>
    <property type="project" value="UniProtKB-SubCell"/>
</dbReference>
<feature type="transmembrane region" description="Helical" evidence="8">
    <location>
        <begin position="12"/>
        <end position="30"/>
    </location>
</feature>
<evidence type="ECO:0000259" key="9">
    <source>
        <dbReference type="Pfam" id="PF13231"/>
    </source>
</evidence>
<evidence type="ECO:0000256" key="6">
    <source>
        <dbReference type="ARBA" id="ARBA00022989"/>
    </source>
</evidence>
<evidence type="ECO:0000256" key="2">
    <source>
        <dbReference type="ARBA" id="ARBA00022475"/>
    </source>
</evidence>
<feature type="transmembrane region" description="Helical" evidence="8">
    <location>
        <begin position="351"/>
        <end position="367"/>
    </location>
</feature>
<comment type="subcellular location">
    <subcellularLocation>
        <location evidence="1">Cell membrane</location>
        <topology evidence="1">Multi-pass membrane protein</topology>
    </subcellularLocation>
</comment>
<organism evidence="10 11">
    <name type="scientific">Candidatus Woesebacteria bacterium GW2011_GWA1_39_12</name>
    <dbReference type="NCBI Taxonomy" id="1618549"/>
    <lineage>
        <taxon>Bacteria</taxon>
        <taxon>Candidatus Woeseibacteriota</taxon>
    </lineage>
</organism>
<dbReference type="Proteomes" id="UP000034325">
    <property type="component" value="Unassembled WGS sequence"/>
</dbReference>
<dbReference type="AlphaFoldDB" id="A0A0G0Q736"/>